<dbReference type="GO" id="GO:0005737">
    <property type="term" value="C:cytoplasm"/>
    <property type="evidence" value="ECO:0007669"/>
    <property type="project" value="UniProtKB-ARBA"/>
</dbReference>
<dbReference type="CDD" id="cd01377">
    <property type="entry name" value="MYSc_class_II"/>
    <property type="match status" value="1"/>
</dbReference>
<evidence type="ECO:0000259" key="11">
    <source>
        <dbReference type="PROSITE" id="PS51456"/>
    </source>
</evidence>
<dbReference type="Pfam" id="PF02736">
    <property type="entry name" value="Myosin_N"/>
    <property type="match status" value="1"/>
</dbReference>
<keyword evidence="6 8" id="KW-0505">Motor protein</keyword>
<dbReference type="GO" id="GO:0005524">
    <property type="term" value="F:ATP binding"/>
    <property type="evidence" value="ECO:0007669"/>
    <property type="project" value="UniProtKB-UniRule"/>
</dbReference>
<dbReference type="Proteomes" id="UP000311382">
    <property type="component" value="Unassembled WGS sequence"/>
</dbReference>
<feature type="binding site" evidence="8">
    <location>
        <begin position="172"/>
        <end position="179"/>
    </location>
    <ligand>
        <name>ATP</name>
        <dbReference type="ChEBI" id="CHEBI:30616"/>
    </ligand>
</feature>
<accession>A0A5C5FTE1</accession>
<dbReference type="Gene3D" id="1.10.10.820">
    <property type="match status" value="1"/>
</dbReference>
<dbReference type="Pfam" id="PF00063">
    <property type="entry name" value="Myosin_head"/>
    <property type="match status" value="1"/>
</dbReference>
<dbReference type="GO" id="GO:0016020">
    <property type="term" value="C:membrane"/>
    <property type="evidence" value="ECO:0007669"/>
    <property type="project" value="TreeGrafter"/>
</dbReference>
<dbReference type="SMART" id="SM00242">
    <property type="entry name" value="MYSc"/>
    <property type="match status" value="1"/>
</dbReference>
<dbReference type="InterPro" id="IPR027417">
    <property type="entry name" value="P-loop_NTPase"/>
</dbReference>
<dbReference type="PROSITE" id="PS51456">
    <property type="entry name" value="MYOSIN_MOTOR"/>
    <property type="match status" value="1"/>
</dbReference>
<dbReference type="InterPro" id="IPR001609">
    <property type="entry name" value="Myosin_head_motor_dom-like"/>
</dbReference>
<keyword evidence="5 8" id="KW-0518">Myosin</keyword>
<dbReference type="GO" id="GO:0007015">
    <property type="term" value="P:actin filament organization"/>
    <property type="evidence" value="ECO:0007669"/>
    <property type="project" value="TreeGrafter"/>
</dbReference>
<feature type="region of interest" description="Actin-binding" evidence="8">
    <location>
        <begin position="707"/>
        <end position="729"/>
    </location>
</feature>
<dbReference type="Gene3D" id="2.30.30.360">
    <property type="entry name" value="Myosin S1 fragment, N-terminal"/>
    <property type="match status" value="1"/>
</dbReference>
<dbReference type="GO" id="GO:0000146">
    <property type="term" value="F:microfilament motor activity"/>
    <property type="evidence" value="ECO:0007669"/>
    <property type="project" value="TreeGrafter"/>
</dbReference>
<evidence type="ECO:0000256" key="3">
    <source>
        <dbReference type="ARBA" id="ARBA00022840"/>
    </source>
</evidence>
<feature type="domain" description="Myosin N-terminal SH3-like" evidence="12">
    <location>
        <begin position="21"/>
        <end position="73"/>
    </location>
</feature>
<reference evidence="13 14" key="1">
    <citation type="submission" date="2019-03" db="EMBL/GenBank/DDBJ databases">
        <title>Rhodosporidium diobovatum UCD-FST 08-225 genome sequencing, assembly, and annotation.</title>
        <authorList>
            <person name="Fakankun I.U."/>
            <person name="Fristensky B."/>
            <person name="Levin D.B."/>
        </authorList>
    </citation>
    <scope>NUCLEOTIDE SEQUENCE [LARGE SCALE GENOMIC DNA]</scope>
    <source>
        <strain evidence="13 14">UCD-FST 08-225</strain>
    </source>
</reference>
<organism evidence="13 14">
    <name type="scientific">Rhodotorula diobovata</name>
    <dbReference type="NCBI Taxonomy" id="5288"/>
    <lineage>
        <taxon>Eukaryota</taxon>
        <taxon>Fungi</taxon>
        <taxon>Dikarya</taxon>
        <taxon>Basidiomycota</taxon>
        <taxon>Pucciniomycotina</taxon>
        <taxon>Microbotryomycetes</taxon>
        <taxon>Sporidiobolales</taxon>
        <taxon>Sporidiobolaceae</taxon>
        <taxon>Rhodotorula</taxon>
    </lineage>
</organism>
<feature type="region of interest" description="Disordered" evidence="10">
    <location>
        <begin position="218"/>
        <end position="238"/>
    </location>
</feature>
<dbReference type="PANTHER" id="PTHR13140">
    <property type="entry name" value="MYOSIN"/>
    <property type="match status" value="1"/>
</dbReference>
<dbReference type="Gene3D" id="3.30.70.1590">
    <property type="match status" value="1"/>
</dbReference>
<proteinExistence type="inferred from homology"/>
<protein>
    <submittedName>
        <fullName evidence="13">Putative nonmuscle myosin heavy chain b</fullName>
    </submittedName>
</protein>
<keyword evidence="3 8" id="KW-0067">ATP-binding</keyword>
<evidence type="ECO:0000256" key="6">
    <source>
        <dbReference type="ARBA" id="ARBA00023175"/>
    </source>
</evidence>
<keyword evidence="2 8" id="KW-0547">Nucleotide-binding</keyword>
<feature type="coiled-coil region" evidence="9">
    <location>
        <begin position="1250"/>
        <end position="1341"/>
    </location>
</feature>
<gene>
    <name evidence="13" type="ORF">DMC30DRAFT_13589</name>
</gene>
<dbReference type="Gene3D" id="4.10.270.10">
    <property type="entry name" value="Myosin, subunit A"/>
    <property type="match status" value="1"/>
</dbReference>
<evidence type="ECO:0000313" key="13">
    <source>
        <dbReference type="EMBL" id="TNY19244.1"/>
    </source>
</evidence>
<dbReference type="OrthoDB" id="6108017at2759"/>
<dbReference type="STRING" id="5288.A0A5C5FTE1"/>
<dbReference type="Gene3D" id="3.40.850.10">
    <property type="entry name" value="Kinesin motor domain"/>
    <property type="match status" value="1"/>
</dbReference>
<evidence type="ECO:0000256" key="2">
    <source>
        <dbReference type="ARBA" id="ARBA00022741"/>
    </source>
</evidence>
<dbReference type="EMBL" id="SOZI01000102">
    <property type="protein sequence ID" value="TNY19244.1"/>
    <property type="molecule type" value="Genomic_DNA"/>
</dbReference>
<dbReference type="PROSITE" id="PS51844">
    <property type="entry name" value="SH3_LIKE"/>
    <property type="match status" value="1"/>
</dbReference>
<dbReference type="InterPro" id="IPR008989">
    <property type="entry name" value="Myosin_S1_N"/>
</dbReference>
<dbReference type="Gene3D" id="1.20.58.530">
    <property type="match status" value="1"/>
</dbReference>
<evidence type="ECO:0000256" key="7">
    <source>
        <dbReference type="ARBA" id="ARBA00023203"/>
    </source>
</evidence>
<feature type="coiled-coil region" evidence="9">
    <location>
        <begin position="899"/>
        <end position="1182"/>
    </location>
</feature>
<evidence type="ECO:0000313" key="14">
    <source>
        <dbReference type="Proteomes" id="UP000311382"/>
    </source>
</evidence>
<dbReference type="GO" id="GO:0016459">
    <property type="term" value="C:myosin complex"/>
    <property type="evidence" value="ECO:0007669"/>
    <property type="project" value="UniProtKB-KW"/>
</dbReference>
<dbReference type="PRINTS" id="PR00193">
    <property type="entry name" value="MYOSINHEAVY"/>
</dbReference>
<dbReference type="GO" id="GO:0051015">
    <property type="term" value="F:actin filament binding"/>
    <property type="evidence" value="ECO:0007669"/>
    <property type="project" value="InterPro"/>
</dbReference>
<evidence type="ECO:0000256" key="1">
    <source>
        <dbReference type="ARBA" id="ARBA00008314"/>
    </source>
</evidence>
<evidence type="ECO:0000259" key="12">
    <source>
        <dbReference type="PROSITE" id="PS51844"/>
    </source>
</evidence>
<sequence>MHGHDTSPHSPQGQLALAQWSQRKWVWVPDEHNGYLAGWVVKDNDEDGTSTVALESGDETRTVETDLLTRVNPPNFDGVGDIADLTYLNEASVVHNLRLRFQRGDIYTYSGLFLVAVNPYRTLPIYAPHVVESYKSSRRSQNPPHVFAVAERAWLNLVEQRGQQSQSVLVTGESGAGKTENTKKVIQYLAARAADPLPKSASYDLLARQASVRGDAAPGLASLARGDSTSTRRDDHATPKRLGRLEQQILDANPILEAFGNAQTVKNHNSSRFGKFVRIFFTPTGSISGAAIDWYLLEKSRVVSRSRDERAFHVFFQMLRGADRALLEKLLLADEAREGPAAFEYLAHSRQDVDGMDDREEWAALLRALDTVGFTSSEQLSLFRTIATILHLGQLSLSVTGSSTASLSSRAALEKAAYLLGVPADALADALLRPRVRAGRELVVQSRSKTQVVAELGALAKSLYEKNFAALVERINRSLAGAGAGTGAGARAGHGQGKEAFIGVLDIAGFEIFDSNGFEQLCINYTNEKLQQFFNHHMFVLEQEEYAREDIQWDFVNFGLELQPTIDLIEGTAPLGVLACLEDASITRKSDASFTDALHQLAATKPPSEPFKQYTPSRLSQGFTIAHYAGKVEYRTDGWIDKNRDPLNDSVTALLARSGDEYVKGLFAEIADPAGAAADADTGAAGPRTRVRKGNFRTVGQRHKEQLAVLLSQLHATQPHFVRCIVPNPHKSPSTIDAPLVLDQLRCNGVLEGIRIARLGYPNRLAFADFRRRFELLLPLGALPSSSTGGGFVDGAEACATILRHAGLVSTTYRLGLTKAFFKAGILAELEERRDAVLNGIVTRVQATARRFVARRQAVKVLHRAGAVRTIQRNARIYAELRAWPWWPLFQRVRPLLAAARSDDELRRREAELVEAKRKADEEEQTRRELEERQARLVREQDELARCLEQEKQLGLEHVGALERAAERELKLQDELEAAQADYDAVAAQLDEALSARRSAEDRVEELGTAYAGQTKLVEALQAAQAAAKQREAELARQTSVDTAEWERVRAERADALRRVDEAERGLAEVREDRRRERERLGAQVRQLEGRVDDETRASSDARAKFVALEADARAAKAEVALLQRAQREGDDRLKAKEGELERLRADASATRQQLDVATDRARKAESLASSLQQELASQSRALESSRAAESQANADRLTLKKLVDEHASDRQRAEEVAKIREAEIADLKFQLSKVGSELTIAQRDGAKHVERLQGDLDAARSEATDARTQRRELERKVAAQAASLGQLEDKNLALERAQQAHELEFELLRTETAEQMLHAREKADKELAGVRAQFQVLEDDAVQARRDRDAALRDVEAFRALYDAEQATVRQREADLVKLDKQVEAQRFHLLDLDKINGDLRAELASTKARLVVAEEKAGRTVVEHIRVLEEAQRLQNAEMDRIRADRDKRDAYVRTLEHARTALTRSLEDVRSCPLSPSRAI</sequence>
<dbReference type="PANTHER" id="PTHR13140:SF857">
    <property type="entry name" value="MYOSIN-11"/>
    <property type="match status" value="1"/>
</dbReference>
<keyword evidence="7 8" id="KW-0009">Actin-binding</keyword>
<dbReference type="InterPro" id="IPR004009">
    <property type="entry name" value="SH3_Myosin"/>
</dbReference>
<dbReference type="InterPro" id="IPR036961">
    <property type="entry name" value="Kinesin_motor_dom_sf"/>
</dbReference>
<comment type="caution">
    <text evidence="13">The sequence shown here is derived from an EMBL/GenBank/DDBJ whole genome shotgun (WGS) entry which is preliminary data.</text>
</comment>
<evidence type="ECO:0000256" key="9">
    <source>
        <dbReference type="SAM" id="Coils"/>
    </source>
</evidence>
<keyword evidence="4 9" id="KW-0175">Coiled coil</keyword>
<feature type="domain" description="Myosin motor" evidence="11">
    <location>
        <begin position="77"/>
        <end position="835"/>
    </location>
</feature>
<dbReference type="Gene3D" id="1.20.120.720">
    <property type="entry name" value="Myosin VI head, motor domain, U50 subdomain"/>
    <property type="match status" value="1"/>
</dbReference>
<evidence type="ECO:0000256" key="8">
    <source>
        <dbReference type="PROSITE-ProRule" id="PRU00782"/>
    </source>
</evidence>
<name>A0A5C5FTE1_9BASI</name>
<comment type="similarity">
    <text evidence="1 8">Belongs to the TRAFAC class myosin-kinesin ATPase superfamily. Myosin family.</text>
</comment>
<dbReference type="SUPFAM" id="SSF52540">
    <property type="entry name" value="P-loop containing nucleoside triphosphate hydrolases"/>
    <property type="match status" value="1"/>
</dbReference>
<evidence type="ECO:0000256" key="4">
    <source>
        <dbReference type="ARBA" id="ARBA00023054"/>
    </source>
</evidence>
<evidence type="ECO:0000256" key="10">
    <source>
        <dbReference type="SAM" id="MobiDB-lite"/>
    </source>
</evidence>
<evidence type="ECO:0000256" key="5">
    <source>
        <dbReference type="ARBA" id="ARBA00023123"/>
    </source>
</evidence>
<keyword evidence="14" id="KW-1185">Reference proteome</keyword>